<evidence type="ECO:0000259" key="1">
    <source>
        <dbReference type="PROSITE" id="PS50097"/>
    </source>
</evidence>
<dbReference type="InterPro" id="IPR000210">
    <property type="entry name" value="BTB/POZ_dom"/>
</dbReference>
<reference evidence="2" key="1">
    <citation type="submission" date="2023-11" db="EMBL/GenBank/DDBJ databases">
        <authorList>
            <person name="Alioto T."/>
            <person name="Alioto T."/>
            <person name="Gomez Garrido J."/>
        </authorList>
    </citation>
    <scope>NUCLEOTIDE SEQUENCE</scope>
</reference>
<comment type="caution">
    <text evidence="2">The sequence shown here is derived from an EMBL/GenBank/DDBJ whole genome shotgun (WGS) entry which is preliminary data.</text>
</comment>
<protein>
    <submittedName>
        <fullName evidence="2">Unnamed protein product</fullName>
    </submittedName>
</protein>
<dbReference type="AlphaFoldDB" id="A0AAI9EA51"/>
<dbReference type="InterPro" id="IPR011333">
    <property type="entry name" value="SKP1/BTB/POZ_sf"/>
</dbReference>
<dbReference type="CDD" id="cd18186">
    <property type="entry name" value="BTB_POZ_ZBTB_KLHL-like"/>
    <property type="match status" value="1"/>
</dbReference>
<keyword evidence="3" id="KW-1185">Reference proteome</keyword>
<sequence>MAEGDGTEKKSRFSSAPLTIIVGPPDAQQTFYVHAAWIQQKSAFFHAAFDRKWQEAQSRQLELPEDIPEVVAAYLEWIYFAALPSHSNIGLTQAELPRHYRLLAQLYVFAEKIQDDACCNRVLASFAQRCEEPVLAGTPVLFTYETLRIIYAGTPPASPIRRFFVDVASESGHATFSRDADAYPREFLVELTYSLLVRCPQPKVGNYFLEREKWYKKRGDGDQAK</sequence>
<dbReference type="PANTHER" id="PTHR47843">
    <property type="entry name" value="BTB DOMAIN-CONTAINING PROTEIN-RELATED"/>
    <property type="match status" value="1"/>
</dbReference>
<dbReference type="Pfam" id="PF00651">
    <property type="entry name" value="BTB"/>
    <property type="match status" value="1"/>
</dbReference>
<dbReference type="Gene3D" id="3.30.710.10">
    <property type="entry name" value="Potassium Channel Kv1.1, Chain A"/>
    <property type="match status" value="1"/>
</dbReference>
<name>A0AAI9EA51_9PEZI</name>
<dbReference type="PANTHER" id="PTHR47843:SF2">
    <property type="entry name" value="BTB DOMAIN-CONTAINING PROTEIN"/>
    <property type="match status" value="1"/>
</dbReference>
<evidence type="ECO:0000313" key="2">
    <source>
        <dbReference type="EMBL" id="CAK4030501.1"/>
    </source>
</evidence>
<accession>A0AAI9EA51</accession>
<organism evidence="2 3">
    <name type="scientific">Lecanosticta acicola</name>
    <dbReference type="NCBI Taxonomy" id="111012"/>
    <lineage>
        <taxon>Eukaryota</taxon>
        <taxon>Fungi</taxon>
        <taxon>Dikarya</taxon>
        <taxon>Ascomycota</taxon>
        <taxon>Pezizomycotina</taxon>
        <taxon>Dothideomycetes</taxon>
        <taxon>Dothideomycetidae</taxon>
        <taxon>Mycosphaerellales</taxon>
        <taxon>Mycosphaerellaceae</taxon>
        <taxon>Lecanosticta</taxon>
    </lineage>
</organism>
<feature type="domain" description="BTB" evidence="1">
    <location>
        <begin position="16"/>
        <end position="87"/>
    </location>
</feature>
<gene>
    <name evidence="2" type="ORF">LECACI_7A005659</name>
</gene>
<evidence type="ECO:0000313" key="3">
    <source>
        <dbReference type="Proteomes" id="UP001296104"/>
    </source>
</evidence>
<dbReference type="Proteomes" id="UP001296104">
    <property type="component" value="Unassembled WGS sequence"/>
</dbReference>
<dbReference type="SUPFAM" id="SSF54695">
    <property type="entry name" value="POZ domain"/>
    <property type="match status" value="1"/>
</dbReference>
<dbReference type="EMBL" id="CAVMBE010000037">
    <property type="protein sequence ID" value="CAK4030501.1"/>
    <property type="molecule type" value="Genomic_DNA"/>
</dbReference>
<dbReference type="PROSITE" id="PS50097">
    <property type="entry name" value="BTB"/>
    <property type="match status" value="1"/>
</dbReference>
<proteinExistence type="predicted"/>